<protein>
    <recommendedName>
        <fullName evidence="4">Lipoprotein</fullName>
    </recommendedName>
</protein>
<dbReference type="RefSeq" id="WP_126789891.1">
    <property type="nucleotide sequence ID" value="NZ_PIPN01000005.1"/>
</dbReference>
<dbReference type="EMBL" id="PIPN01000005">
    <property type="protein sequence ID" value="RUO28954.1"/>
    <property type="molecule type" value="Genomic_DNA"/>
</dbReference>
<keyword evidence="3" id="KW-1185">Reference proteome</keyword>
<organism evidence="2 3">
    <name type="scientific">Aliidiomarina sedimenti</name>
    <dbReference type="NCBI Taxonomy" id="1933879"/>
    <lineage>
        <taxon>Bacteria</taxon>
        <taxon>Pseudomonadati</taxon>
        <taxon>Pseudomonadota</taxon>
        <taxon>Gammaproteobacteria</taxon>
        <taxon>Alteromonadales</taxon>
        <taxon>Idiomarinaceae</taxon>
        <taxon>Aliidiomarina</taxon>
    </lineage>
</organism>
<gene>
    <name evidence="2" type="ORF">CWE12_11740</name>
</gene>
<evidence type="ECO:0000313" key="3">
    <source>
        <dbReference type="Proteomes" id="UP000287410"/>
    </source>
</evidence>
<evidence type="ECO:0008006" key="4">
    <source>
        <dbReference type="Google" id="ProtNLM"/>
    </source>
</evidence>
<evidence type="ECO:0000313" key="2">
    <source>
        <dbReference type="EMBL" id="RUO28954.1"/>
    </source>
</evidence>
<name>A0ABY0BX70_9GAMM</name>
<sequence length="400" mass="44555">MAGLPKAMPMATLLLAAVALVSGCTSTASKGVACATPSSFQHALELRGSDCNTSFSTMLTQLDDGSEETRLRLARQLEGVNEYELAVHWYEQGYQDSGSREALNRLLALHSPQGELADDAAYLRYEIKRAQQQQSFAEEVNWPRVNQAQPLYVQSSGSVILAEPDLDAAVLEGLSEDERVYLVDVVMLQESGEYWVEAYFPPTLQIGWIPAQDLAQQTAFVRQQMETLDQYEGRHYAQQLVFAAIIATMDMTRLTALSERDYFAGASRQQTNTQALLQGLGAAADNCLAEIDTLETELERYLMDEGPAPQWHRAPVTEQMNEGLRALTNRGDDGLRVELVDEAYQHFRIRVQGQVEQRLCTSLPNVAGNPDLSEPACEATRRVQQCINRANAIFDYLEQH</sequence>
<accession>A0ABY0BX70</accession>
<dbReference type="Proteomes" id="UP000287410">
    <property type="component" value="Unassembled WGS sequence"/>
</dbReference>
<reference evidence="2 3" key="1">
    <citation type="journal article" date="2018" name="Front. Microbiol.">
        <title>Genome-Based Analysis Reveals the Taxonomy and Diversity of the Family Idiomarinaceae.</title>
        <authorList>
            <person name="Liu Y."/>
            <person name="Lai Q."/>
            <person name="Shao Z."/>
        </authorList>
    </citation>
    <scope>NUCLEOTIDE SEQUENCE [LARGE SCALE GENOMIC DNA]</scope>
    <source>
        <strain evidence="2 3">GBSy1</strain>
    </source>
</reference>
<evidence type="ECO:0000256" key="1">
    <source>
        <dbReference type="SAM" id="SignalP"/>
    </source>
</evidence>
<comment type="caution">
    <text evidence="2">The sequence shown here is derived from an EMBL/GenBank/DDBJ whole genome shotgun (WGS) entry which is preliminary data.</text>
</comment>
<keyword evidence="1" id="KW-0732">Signal</keyword>
<proteinExistence type="predicted"/>
<feature type="chain" id="PRO_5046681181" description="Lipoprotein" evidence="1">
    <location>
        <begin position="31"/>
        <end position="400"/>
    </location>
</feature>
<dbReference type="PROSITE" id="PS51257">
    <property type="entry name" value="PROKAR_LIPOPROTEIN"/>
    <property type="match status" value="1"/>
</dbReference>
<feature type="signal peptide" evidence="1">
    <location>
        <begin position="1"/>
        <end position="30"/>
    </location>
</feature>